<gene>
    <name evidence="5" type="ORF">DXC51_00550</name>
</gene>
<dbReference type="PROSITE" id="PS00198">
    <property type="entry name" value="4FE4S_FER_1"/>
    <property type="match status" value="1"/>
</dbReference>
<evidence type="ECO:0000313" key="5">
    <source>
        <dbReference type="EMBL" id="RGE64861.1"/>
    </source>
</evidence>
<keyword evidence="2" id="KW-0408">Iron</keyword>
<dbReference type="GO" id="GO:0051536">
    <property type="term" value="F:iron-sulfur cluster binding"/>
    <property type="evidence" value="ECO:0007669"/>
    <property type="project" value="UniProtKB-KW"/>
</dbReference>
<sequence length="228" mass="25148">MCSDDIKKIVISLGADLCKIAGMERFEDAPEGYHPRDVLPSCNSVISFACRFPAGTLACRTAVPYTRVRNSITAKMDAIALDLCIELEKMGFLAVPVPTNESQWDDKTGRWRSIVSQKHAAQAAGLGTIGRHSLLITPEFGSMVWLGAVLTEAELAEDPVLGKICNDCNLCVEACPHNALEKAELNQQVCWDNAFGDNEGTRNWEIYCHKCRDICPFNLGSENKNLKR</sequence>
<dbReference type="GeneID" id="97985411"/>
<organism evidence="5 6">
    <name type="scientific">Eisenbergiella massiliensis</name>
    <dbReference type="NCBI Taxonomy" id="1720294"/>
    <lineage>
        <taxon>Bacteria</taxon>
        <taxon>Bacillati</taxon>
        <taxon>Bacillota</taxon>
        <taxon>Clostridia</taxon>
        <taxon>Lachnospirales</taxon>
        <taxon>Lachnospiraceae</taxon>
        <taxon>Eisenbergiella</taxon>
    </lineage>
</organism>
<reference evidence="5" key="1">
    <citation type="submission" date="2018-08" db="EMBL/GenBank/DDBJ databases">
        <title>A genome reference for cultivated species of the human gut microbiota.</title>
        <authorList>
            <person name="Zou Y."/>
            <person name="Xue W."/>
            <person name="Luo G."/>
        </authorList>
    </citation>
    <scope>NUCLEOTIDE SEQUENCE [LARGE SCALE GENOMIC DNA]</scope>
    <source>
        <strain evidence="5">TF05-5AC</strain>
    </source>
</reference>
<dbReference type="Gene3D" id="3.30.70.20">
    <property type="match status" value="1"/>
</dbReference>
<protein>
    <submittedName>
        <fullName evidence="5">Epoxyqueuosine reductase</fullName>
    </submittedName>
</protein>
<evidence type="ECO:0000256" key="1">
    <source>
        <dbReference type="ARBA" id="ARBA00022723"/>
    </source>
</evidence>
<accession>A0A3E3ID00</accession>
<dbReference type="InterPro" id="IPR017896">
    <property type="entry name" value="4Fe4S_Fe-S-bd"/>
</dbReference>
<dbReference type="PROSITE" id="PS51379">
    <property type="entry name" value="4FE4S_FER_2"/>
    <property type="match status" value="1"/>
</dbReference>
<keyword evidence="3" id="KW-0411">Iron-sulfur</keyword>
<dbReference type="InterPro" id="IPR017900">
    <property type="entry name" value="4Fe4S_Fe_S_CS"/>
</dbReference>
<keyword evidence="6" id="KW-1185">Reference proteome</keyword>
<keyword evidence="1" id="KW-0479">Metal-binding</keyword>
<dbReference type="Proteomes" id="UP000260812">
    <property type="component" value="Unassembled WGS sequence"/>
</dbReference>
<comment type="caution">
    <text evidence="5">The sequence shown here is derived from an EMBL/GenBank/DDBJ whole genome shotgun (WGS) entry which is preliminary data.</text>
</comment>
<name>A0A3E3ID00_9FIRM</name>
<dbReference type="AlphaFoldDB" id="A0A3E3ID00"/>
<dbReference type="EMBL" id="QVLV01000001">
    <property type="protein sequence ID" value="RGE64861.1"/>
    <property type="molecule type" value="Genomic_DNA"/>
</dbReference>
<evidence type="ECO:0000313" key="6">
    <source>
        <dbReference type="Proteomes" id="UP000260812"/>
    </source>
</evidence>
<dbReference type="RefSeq" id="WP_117543282.1">
    <property type="nucleotide sequence ID" value="NZ_QVLV01000001.1"/>
</dbReference>
<dbReference type="Pfam" id="PF00037">
    <property type="entry name" value="Fer4"/>
    <property type="match status" value="1"/>
</dbReference>
<dbReference type="SUPFAM" id="SSF46548">
    <property type="entry name" value="alpha-helical ferredoxin"/>
    <property type="match status" value="1"/>
</dbReference>
<dbReference type="GO" id="GO:0046872">
    <property type="term" value="F:metal ion binding"/>
    <property type="evidence" value="ECO:0007669"/>
    <property type="project" value="UniProtKB-KW"/>
</dbReference>
<dbReference type="PANTHER" id="PTHR42827:SF1">
    <property type="entry name" value="IRON-SULFUR CLUSTER-BINDING PROTEIN"/>
    <property type="match status" value="1"/>
</dbReference>
<evidence type="ECO:0000259" key="4">
    <source>
        <dbReference type="PROSITE" id="PS51379"/>
    </source>
</evidence>
<feature type="domain" description="4Fe-4S ferredoxin-type" evidence="4">
    <location>
        <begin position="153"/>
        <end position="185"/>
    </location>
</feature>
<proteinExistence type="predicted"/>
<evidence type="ECO:0000256" key="2">
    <source>
        <dbReference type="ARBA" id="ARBA00023004"/>
    </source>
</evidence>
<dbReference type="PANTHER" id="PTHR42827">
    <property type="entry name" value="IRON-SULFUR CLUSTER-BINDING PROTEIN-RELATED"/>
    <property type="match status" value="1"/>
</dbReference>
<evidence type="ECO:0000256" key="3">
    <source>
        <dbReference type="ARBA" id="ARBA00023014"/>
    </source>
</evidence>